<dbReference type="GO" id="GO:0015271">
    <property type="term" value="F:outward rectifier potassium channel activity"/>
    <property type="evidence" value="ECO:0007669"/>
    <property type="project" value="TreeGrafter"/>
</dbReference>
<dbReference type="Pfam" id="PF07885">
    <property type="entry name" value="Ion_trans_2"/>
    <property type="match status" value="2"/>
</dbReference>
<feature type="transmembrane region" description="Helical" evidence="17">
    <location>
        <begin position="237"/>
        <end position="259"/>
    </location>
</feature>
<dbReference type="GO" id="GO:0030322">
    <property type="term" value="P:stabilization of membrane potential"/>
    <property type="evidence" value="ECO:0007669"/>
    <property type="project" value="TreeGrafter"/>
</dbReference>
<evidence type="ECO:0000256" key="16">
    <source>
        <dbReference type="RuleBase" id="RU003857"/>
    </source>
</evidence>
<proteinExistence type="inferred from homology"/>
<dbReference type="GO" id="GO:0022841">
    <property type="term" value="F:potassium ion leak channel activity"/>
    <property type="evidence" value="ECO:0007669"/>
    <property type="project" value="TreeGrafter"/>
</dbReference>
<feature type="transmembrane region" description="Helical" evidence="17">
    <location>
        <begin position="209"/>
        <end position="231"/>
    </location>
</feature>
<feature type="transmembrane region" description="Helical" evidence="17">
    <location>
        <begin position="109"/>
        <end position="128"/>
    </location>
</feature>
<evidence type="ECO:0000256" key="9">
    <source>
        <dbReference type="ARBA" id="ARBA00022882"/>
    </source>
</evidence>
<evidence type="ECO:0000313" key="20">
    <source>
        <dbReference type="Proteomes" id="UP000694388"/>
    </source>
</evidence>
<dbReference type="GO" id="GO:0046872">
    <property type="term" value="F:metal ion binding"/>
    <property type="evidence" value="ECO:0007669"/>
    <property type="project" value="UniProtKB-KW"/>
</dbReference>
<keyword evidence="13 17" id="KW-0472">Membrane</keyword>
<feature type="domain" description="Potassium channel" evidence="18">
    <location>
        <begin position="220"/>
        <end position="298"/>
    </location>
</feature>
<evidence type="ECO:0000256" key="10">
    <source>
        <dbReference type="ARBA" id="ARBA00022958"/>
    </source>
</evidence>
<evidence type="ECO:0000256" key="1">
    <source>
        <dbReference type="ARBA" id="ARBA00004651"/>
    </source>
</evidence>
<evidence type="ECO:0000256" key="13">
    <source>
        <dbReference type="ARBA" id="ARBA00023136"/>
    </source>
</evidence>
<evidence type="ECO:0000256" key="17">
    <source>
        <dbReference type="SAM" id="Phobius"/>
    </source>
</evidence>
<evidence type="ECO:0000256" key="15">
    <source>
        <dbReference type="ARBA" id="ARBA00034430"/>
    </source>
</evidence>
<feature type="transmembrane region" description="Helical" evidence="17">
    <location>
        <begin position="134"/>
        <end position="155"/>
    </location>
</feature>
<keyword evidence="10" id="KW-0630">Potassium</keyword>
<keyword evidence="7" id="KW-0479">Metal-binding</keyword>
<dbReference type="GO" id="GO:0005886">
    <property type="term" value="C:plasma membrane"/>
    <property type="evidence" value="ECO:0007669"/>
    <property type="project" value="UniProtKB-SubCell"/>
</dbReference>
<evidence type="ECO:0000256" key="4">
    <source>
        <dbReference type="ARBA" id="ARBA00022475"/>
    </source>
</evidence>
<evidence type="ECO:0000256" key="7">
    <source>
        <dbReference type="ARBA" id="ARBA00022723"/>
    </source>
</evidence>
<keyword evidence="14 16" id="KW-0407">Ion channel</keyword>
<dbReference type="InterPro" id="IPR005410">
    <property type="entry name" value="2pore_dom_K_chnl_THIK"/>
</dbReference>
<name>A0A8C4QHR0_EPTBU</name>
<dbReference type="FunFam" id="1.10.287.70:FF:000070">
    <property type="entry name" value="Potassium channel, subfamily K, member 12 like"/>
    <property type="match status" value="1"/>
</dbReference>
<evidence type="ECO:0000256" key="5">
    <source>
        <dbReference type="ARBA" id="ARBA00022538"/>
    </source>
</evidence>
<comment type="similarity">
    <text evidence="2 16">Belongs to the two pore domain potassium channel (TC 1.A.1.8) family.</text>
</comment>
<keyword evidence="20" id="KW-1185">Reference proteome</keyword>
<keyword evidence="5" id="KW-0633">Potassium transport</keyword>
<dbReference type="OMA" id="WIFLVMI"/>
<evidence type="ECO:0000256" key="12">
    <source>
        <dbReference type="ARBA" id="ARBA00023065"/>
    </source>
</evidence>
<keyword evidence="9" id="KW-0851">Voltage-gated channel</keyword>
<keyword evidence="12 16" id="KW-0406">Ion transport</keyword>
<dbReference type="AlphaFoldDB" id="A0A8C4QHR0"/>
<evidence type="ECO:0000256" key="2">
    <source>
        <dbReference type="ARBA" id="ARBA00006666"/>
    </source>
</evidence>
<organism evidence="19 20">
    <name type="scientific">Eptatretus burgeri</name>
    <name type="common">Inshore hagfish</name>
    <dbReference type="NCBI Taxonomy" id="7764"/>
    <lineage>
        <taxon>Eukaryota</taxon>
        <taxon>Metazoa</taxon>
        <taxon>Chordata</taxon>
        <taxon>Craniata</taxon>
        <taxon>Vertebrata</taxon>
        <taxon>Cyclostomata</taxon>
        <taxon>Myxini</taxon>
        <taxon>Myxiniformes</taxon>
        <taxon>Myxinidae</taxon>
        <taxon>Eptatretinae</taxon>
        <taxon>Eptatretus</taxon>
    </lineage>
</organism>
<dbReference type="GeneTree" id="ENSGT00940000157960"/>
<dbReference type="PRINTS" id="PR01333">
    <property type="entry name" value="2POREKCHANEL"/>
</dbReference>
<dbReference type="PRINTS" id="PR01588">
    <property type="entry name" value="THIKCHANNEL"/>
</dbReference>
<comment type="catalytic activity">
    <reaction evidence="15">
        <text>K(+)(in) = K(+)(out)</text>
        <dbReference type="Rhea" id="RHEA:29463"/>
        <dbReference type="ChEBI" id="CHEBI:29103"/>
    </reaction>
</comment>
<dbReference type="InterPro" id="IPR013099">
    <property type="entry name" value="K_chnl_dom"/>
</dbReference>
<keyword evidence="3 16" id="KW-0813">Transport</keyword>
<feature type="domain" description="Potassium channel" evidence="18">
    <location>
        <begin position="97"/>
        <end position="158"/>
    </location>
</feature>
<dbReference type="Ensembl" id="ENSEBUT00000016114.1">
    <property type="protein sequence ID" value="ENSEBUP00000015538.1"/>
    <property type="gene ID" value="ENSEBUG00000009792.1"/>
</dbReference>
<comment type="subcellular location">
    <subcellularLocation>
        <location evidence="1">Cell membrane</location>
        <topology evidence="1">Multi-pass membrane protein</topology>
    </subcellularLocation>
</comment>
<evidence type="ECO:0000256" key="11">
    <source>
        <dbReference type="ARBA" id="ARBA00022989"/>
    </source>
</evidence>
<reference evidence="19" key="2">
    <citation type="submission" date="2025-09" db="UniProtKB">
        <authorList>
            <consortium name="Ensembl"/>
        </authorList>
    </citation>
    <scope>IDENTIFICATION</scope>
</reference>
<dbReference type="Gene3D" id="1.10.287.70">
    <property type="match status" value="1"/>
</dbReference>
<dbReference type="PANTHER" id="PTHR11003">
    <property type="entry name" value="POTASSIUM CHANNEL, SUBFAMILY K"/>
    <property type="match status" value="1"/>
</dbReference>
<keyword evidence="11 17" id="KW-1133">Transmembrane helix</keyword>
<reference evidence="19" key="1">
    <citation type="submission" date="2025-08" db="UniProtKB">
        <authorList>
            <consortium name="Ensembl"/>
        </authorList>
    </citation>
    <scope>IDENTIFICATION</scope>
</reference>
<evidence type="ECO:0000259" key="18">
    <source>
        <dbReference type="Pfam" id="PF07885"/>
    </source>
</evidence>
<keyword evidence="6 16" id="KW-0812">Transmembrane</keyword>
<keyword evidence="8" id="KW-0631">Potassium channel</keyword>
<sequence>MKLDPAGETPPEAPRARNSLPLSRESARLVLLAALVSLYLVAGAAVFSALEAPEAAESRRRWREHLERFRRQHNISHEELQRFFRHLLRARAAGAAADGWRPRWDFPGAFYFVSTVVSTIGFGMSTPATTAGKVFLIFYGLFGCSATILCFNLFLERVVSLLACCVYPARCDALSRLTHTDTVEDGVACWPPRHGSVGSTGLSAGDPPICCVALMLSFAALLVSCCASAIYSYAEGWTFLDSLYFCFVSFSTIGFGDLVPSQRAGYQNQSLYRLANFLCIFLGVCCLYSLFNAISILMRDSLNWFLASLENCIDKRSSWMSDDTLHSDCHFRDMPRHCDEPCGGEGDIGDPFGLPRPATHCSFARKPVQLLQISITEVKHQETTAFRVRSFSFAGSPYQTKI</sequence>
<evidence type="ECO:0000256" key="3">
    <source>
        <dbReference type="ARBA" id="ARBA00022448"/>
    </source>
</evidence>
<dbReference type="PANTHER" id="PTHR11003:SF10">
    <property type="entry name" value="POTASSIUM CHANNEL DOMAIN-CONTAINING PROTEIN"/>
    <property type="match status" value="1"/>
</dbReference>
<keyword evidence="4" id="KW-1003">Cell membrane</keyword>
<evidence type="ECO:0000256" key="14">
    <source>
        <dbReference type="ARBA" id="ARBA00023303"/>
    </source>
</evidence>
<evidence type="ECO:0000256" key="6">
    <source>
        <dbReference type="ARBA" id="ARBA00022692"/>
    </source>
</evidence>
<accession>A0A8C4QHR0</accession>
<feature type="transmembrane region" description="Helical" evidence="17">
    <location>
        <begin position="271"/>
        <end position="291"/>
    </location>
</feature>
<feature type="transmembrane region" description="Helical" evidence="17">
    <location>
        <begin position="29"/>
        <end position="50"/>
    </location>
</feature>
<evidence type="ECO:0000313" key="19">
    <source>
        <dbReference type="Ensembl" id="ENSEBUP00000015538.1"/>
    </source>
</evidence>
<dbReference type="Proteomes" id="UP000694388">
    <property type="component" value="Unplaced"/>
</dbReference>
<dbReference type="SUPFAM" id="SSF81324">
    <property type="entry name" value="Voltage-gated potassium channels"/>
    <property type="match status" value="2"/>
</dbReference>
<evidence type="ECO:0000256" key="8">
    <source>
        <dbReference type="ARBA" id="ARBA00022826"/>
    </source>
</evidence>
<dbReference type="InterPro" id="IPR003280">
    <property type="entry name" value="2pore_dom_K_chnl"/>
</dbReference>
<dbReference type="GO" id="GO:0034702">
    <property type="term" value="C:monoatomic ion channel complex"/>
    <property type="evidence" value="ECO:0007669"/>
    <property type="project" value="UniProtKB-KW"/>
</dbReference>
<protein>
    <recommendedName>
        <fullName evidence="18">Potassium channel domain-containing protein</fullName>
    </recommendedName>
</protein>